<keyword evidence="5" id="KW-1185">Reference proteome</keyword>
<accession>A0ABD3JYD2</accession>
<evidence type="ECO:0000256" key="1">
    <source>
        <dbReference type="ARBA" id="ARBA00022801"/>
    </source>
</evidence>
<dbReference type="SUPFAM" id="SSF52266">
    <property type="entry name" value="SGNH hydrolase"/>
    <property type="match status" value="1"/>
</dbReference>
<evidence type="ECO:0000259" key="3">
    <source>
        <dbReference type="Pfam" id="PF03629"/>
    </source>
</evidence>
<feature type="chain" id="PRO_5044846707" description="Sialate O-acetylesterase domain-containing protein" evidence="2">
    <location>
        <begin position="24"/>
        <end position="263"/>
    </location>
</feature>
<reference evidence="4 5" key="1">
    <citation type="submission" date="2024-11" db="EMBL/GenBank/DDBJ databases">
        <title>Chromosome-level genome assembly of Eucalyptus globulus Labill. provides insights into its genome evolution.</title>
        <authorList>
            <person name="Li X."/>
        </authorList>
    </citation>
    <scope>NUCLEOTIDE SEQUENCE [LARGE SCALE GENOMIC DNA]</scope>
    <source>
        <strain evidence="4">CL2024</strain>
        <tissue evidence="4">Fresh tender leaves</tissue>
    </source>
</reference>
<dbReference type="AlphaFoldDB" id="A0ABD3JYD2"/>
<dbReference type="Gene3D" id="3.40.50.1110">
    <property type="entry name" value="SGNH hydrolase"/>
    <property type="match status" value="1"/>
</dbReference>
<name>A0ABD3JYD2_EUCGL</name>
<evidence type="ECO:0000256" key="2">
    <source>
        <dbReference type="SAM" id="SignalP"/>
    </source>
</evidence>
<feature type="domain" description="Sialate O-acetylesterase" evidence="3">
    <location>
        <begin position="28"/>
        <end position="260"/>
    </location>
</feature>
<dbReference type="InterPro" id="IPR005181">
    <property type="entry name" value="SASA"/>
</dbReference>
<dbReference type="Pfam" id="PF03629">
    <property type="entry name" value="SASA"/>
    <property type="match status" value="1"/>
</dbReference>
<dbReference type="InterPro" id="IPR036514">
    <property type="entry name" value="SGNH_hydro_sf"/>
</dbReference>
<sequence>MTIPILYSLLSVLLALLLRPSSGDTLPQDIFILAGQSNMAGRGGVENDKWNGFVPPQCRPNPSILRLSAQLTWSEAAEPLHADIDVDRVCGVGPGMSFANAIKSKDPRLGVVGLVPCAVGGTKIAQWARGTPLYNQMVSRATAAVKTSARCKTIQNLTRGSTWESDTVVQAEAEAYRTNMEKLIGDIRTDLNSPSLLIIQVALASGEGKFVDTVRSAQLGITLPNVKCVDAKGLDLKTDHLHLTTTSQVRLGSMLADAFLASQ</sequence>
<dbReference type="PANTHER" id="PTHR31988">
    <property type="entry name" value="ESTERASE, PUTATIVE (DUF303)-RELATED"/>
    <property type="match status" value="1"/>
</dbReference>
<protein>
    <recommendedName>
        <fullName evidence="3">Sialate O-acetylesterase domain-containing protein</fullName>
    </recommendedName>
</protein>
<feature type="signal peptide" evidence="2">
    <location>
        <begin position="1"/>
        <end position="23"/>
    </location>
</feature>
<comment type="caution">
    <text evidence="4">The sequence shown here is derived from an EMBL/GenBank/DDBJ whole genome shotgun (WGS) entry which is preliminary data.</text>
</comment>
<keyword evidence="1" id="KW-0378">Hydrolase</keyword>
<proteinExistence type="predicted"/>
<organism evidence="4 5">
    <name type="scientific">Eucalyptus globulus</name>
    <name type="common">Tasmanian blue gum</name>
    <dbReference type="NCBI Taxonomy" id="34317"/>
    <lineage>
        <taxon>Eukaryota</taxon>
        <taxon>Viridiplantae</taxon>
        <taxon>Streptophyta</taxon>
        <taxon>Embryophyta</taxon>
        <taxon>Tracheophyta</taxon>
        <taxon>Spermatophyta</taxon>
        <taxon>Magnoliopsida</taxon>
        <taxon>eudicotyledons</taxon>
        <taxon>Gunneridae</taxon>
        <taxon>Pentapetalae</taxon>
        <taxon>rosids</taxon>
        <taxon>malvids</taxon>
        <taxon>Myrtales</taxon>
        <taxon>Myrtaceae</taxon>
        <taxon>Myrtoideae</taxon>
        <taxon>Eucalypteae</taxon>
        <taxon>Eucalyptus</taxon>
    </lineage>
</organism>
<evidence type="ECO:0000313" key="4">
    <source>
        <dbReference type="EMBL" id="KAL3732904.1"/>
    </source>
</evidence>
<dbReference type="EMBL" id="JBJKBG010000006">
    <property type="protein sequence ID" value="KAL3732904.1"/>
    <property type="molecule type" value="Genomic_DNA"/>
</dbReference>
<gene>
    <name evidence="4" type="ORF">ACJRO7_022426</name>
</gene>
<keyword evidence="2" id="KW-0732">Signal</keyword>
<evidence type="ECO:0000313" key="5">
    <source>
        <dbReference type="Proteomes" id="UP001634007"/>
    </source>
</evidence>
<dbReference type="Proteomes" id="UP001634007">
    <property type="component" value="Unassembled WGS sequence"/>
</dbReference>
<dbReference type="GO" id="GO:0016787">
    <property type="term" value="F:hydrolase activity"/>
    <property type="evidence" value="ECO:0007669"/>
    <property type="project" value="UniProtKB-KW"/>
</dbReference>
<dbReference type="PANTHER" id="PTHR31988:SF13">
    <property type="entry name" value="CARBOHYDRATE ESTERASE PLANT-LIKE PROTEIN"/>
    <property type="match status" value="1"/>
</dbReference>
<dbReference type="InterPro" id="IPR052940">
    <property type="entry name" value="Carb_Esterase_6"/>
</dbReference>